<dbReference type="GO" id="GO:0005829">
    <property type="term" value="C:cytosol"/>
    <property type="evidence" value="ECO:0007669"/>
    <property type="project" value="TreeGrafter"/>
</dbReference>
<dbReference type="PROSITE" id="PS00297">
    <property type="entry name" value="HSP70_1"/>
    <property type="match status" value="1"/>
</dbReference>
<evidence type="ECO:0000313" key="10">
    <source>
        <dbReference type="Proteomes" id="UP000823749"/>
    </source>
</evidence>
<dbReference type="Gene3D" id="3.30.420.40">
    <property type="match status" value="1"/>
</dbReference>
<dbReference type="GO" id="GO:0005681">
    <property type="term" value="C:spliceosomal complex"/>
    <property type="evidence" value="ECO:0007669"/>
    <property type="project" value="TreeGrafter"/>
</dbReference>
<dbReference type="InterPro" id="IPR039924">
    <property type="entry name" value="ICln/Lot5/Saf5"/>
</dbReference>
<organism evidence="9 10">
    <name type="scientific">Rhododendron griersonianum</name>
    <dbReference type="NCBI Taxonomy" id="479676"/>
    <lineage>
        <taxon>Eukaryota</taxon>
        <taxon>Viridiplantae</taxon>
        <taxon>Streptophyta</taxon>
        <taxon>Embryophyta</taxon>
        <taxon>Tracheophyta</taxon>
        <taxon>Spermatophyta</taxon>
        <taxon>Magnoliopsida</taxon>
        <taxon>eudicotyledons</taxon>
        <taxon>Gunneridae</taxon>
        <taxon>Pentapetalae</taxon>
        <taxon>asterids</taxon>
        <taxon>Ericales</taxon>
        <taxon>Ericaceae</taxon>
        <taxon>Ericoideae</taxon>
        <taxon>Rhodoreae</taxon>
        <taxon>Rhododendron</taxon>
    </lineage>
</organism>
<dbReference type="InterPro" id="IPR011993">
    <property type="entry name" value="PH-like_dom_sf"/>
</dbReference>
<sequence>MAVGLRLFTERAGDGAGVPVLDSNAGEELIHVQPGVSVVLANRPPESPGTLYISSKQVLWLNDVDMAKGYAVDFLSVSLHAISRDPEAYPSPCIYAQIDTGDEDGDQPEGSDTEDNGTVLLSKVTEMRLVPSDSNQLDTLFEIFCKCAEMNPEPVEEEEEEHNWIFSADRMQDEGAEGEEPDWHFFQDPTNTIVPAILSIFVKMAGKGQGPAIGIDLGTTYSCVAVWQHERIEIIANDQGNRTTPSYVAFTDTERLTGDAAKNQVTVNATNTIFGMV</sequence>
<dbReference type="Pfam" id="PF03517">
    <property type="entry name" value="Voldacs"/>
    <property type="match status" value="1"/>
</dbReference>
<evidence type="ECO:0000313" key="9">
    <source>
        <dbReference type="EMBL" id="KAG5558427.1"/>
    </source>
</evidence>
<feature type="region of interest" description="Disordered" evidence="8">
    <location>
        <begin position="96"/>
        <end position="116"/>
    </location>
</feature>
<dbReference type="AlphaFoldDB" id="A0AAV6L0C7"/>
<dbReference type="SUPFAM" id="SSF53067">
    <property type="entry name" value="Actin-like ATPase domain"/>
    <property type="match status" value="1"/>
</dbReference>
<dbReference type="GO" id="GO:0005524">
    <property type="term" value="F:ATP binding"/>
    <property type="evidence" value="ECO:0007669"/>
    <property type="project" value="UniProtKB-KW"/>
</dbReference>
<dbReference type="GO" id="GO:0140662">
    <property type="term" value="F:ATP-dependent protein folding chaperone"/>
    <property type="evidence" value="ECO:0007669"/>
    <property type="project" value="InterPro"/>
</dbReference>
<accession>A0AAV6L0C7</accession>
<comment type="caution">
    <text evidence="9">The sequence shown here is derived from an EMBL/GenBank/DDBJ whole genome shotgun (WGS) entry which is preliminary data.</text>
</comment>
<dbReference type="Pfam" id="PF00012">
    <property type="entry name" value="HSP70"/>
    <property type="match status" value="1"/>
</dbReference>
<gene>
    <name evidence="9" type="ORF">RHGRI_008382</name>
</gene>
<keyword evidence="5" id="KW-0547">Nucleotide-binding</keyword>
<evidence type="ECO:0000256" key="1">
    <source>
        <dbReference type="ARBA" id="ARBA00004123"/>
    </source>
</evidence>
<name>A0AAV6L0C7_9ERIC</name>
<dbReference type="InterPro" id="IPR018181">
    <property type="entry name" value="Heat_shock_70_CS"/>
</dbReference>
<feature type="compositionally biased region" description="Acidic residues" evidence="8">
    <location>
        <begin position="100"/>
        <end position="115"/>
    </location>
</feature>
<keyword evidence="10" id="KW-1185">Reference proteome</keyword>
<proteinExistence type="inferred from homology"/>
<evidence type="ECO:0000256" key="8">
    <source>
        <dbReference type="SAM" id="MobiDB-lite"/>
    </source>
</evidence>
<evidence type="ECO:0000256" key="2">
    <source>
        <dbReference type="ARBA" id="ARBA00004496"/>
    </source>
</evidence>
<evidence type="ECO:0000256" key="7">
    <source>
        <dbReference type="ARBA" id="ARBA00023242"/>
    </source>
</evidence>
<evidence type="ECO:0008006" key="11">
    <source>
        <dbReference type="Google" id="ProtNLM"/>
    </source>
</evidence>
<dbReference type="Gene3D" id="2.30.29.30">
    <property type="entry name" value="Pleckstrin-homology domain (PH domain)/Phosphotyrosine-binding domain (PTB)"/>
    <property type="match status" value="1"/>
</dbReference>
<dbReference type="GO" id="GO:0045292">
    <property type="term" value="P:mRNA cis splicing, via spliceosome"/>
    <property type="evidence" value="ECO:0007669"/>
    <property type="project" value="TreeGrafter"/>
</dbReference>
<reference evidence="9" key="1">
    <citation type="submission" date="2020-08" db="EMBL/GenBank/DDBJ databases">
        <title>Plant Genome Project.</title>
        <authorList>
            <person name="Zhang R.-G."/>
        </authorList>
    </citation>
    <scope>NUCLEOTIDE SEQUENCE</scope>
    <source>
        <strain evidence="9">WSP0</strain>
        <tissue evidence="9">Leaf</tissue>
    </source>
</reference>
<dbReference type="FunFam" id="3.30.420.40:FF:000028">
    <property type="entry name" value="heat shock 70 kDa protein-like"/>
    <property type="match status" value="1"/>
</dbReference>
<dbReference type="PANTHER" id="PTHR21399:SF0">
    <property type="entry name" value="METHYLOSOME SUBUNIT PICLN"/>
    <property type="match status" value="1"/>
</dbReference>
<dbReference type="EMBL" id="JACTNZ010000003">
    <property type="protein sequence ID" value="KAG5558427.1"/>
    <property type="molecule type" value="Genomic_DNA"/>
</dbReference>
<keyword evidence="7" id="KW-0539">Nucleus</keyword>
<evidence type="ECO:0000256" key="4">
    <source>
        <dbReference type="ARBA" id="ARBA00022490"/>
    </source>
</evidence>
<keyword evidence="4" id="KW-0963">Cytoplasm</keyword>
<dbReference type="InterPro" id="IPR013126">
    <property type="entry name" value="Hsp_70_fam"/>
</dbReference>
<evidence type="ECO:0000256" key="6">
    <source>
        <dbReference type="ARBA" id="ARBA00022840"/>
    </source>
</evidence>
<dbReference type="PRINTS" id="PR00301">
    <property type="entry name" value="HEATSHOCK70"/>
</dbReference>
<keyword evidence="6" id="KW-0067">ATP-binding</keyword>
<comment type="similarity">
    <text evidence="3">Belongs to the heat shock protein 70 family.</text>
</comment>
<comment type="subcellular location">
    <subcellularLocation>
        <location evidence="2">Cytoplasm</location>
    </subcellularLocation>
    <subcellularLocation>
        <location evidence="1">Nucleus</location>
    </subcellularLocation>
</comment>
<protein>
    <recommendedName>
        <fullName evidence="11">Chloride conductance regulatory protein ICln</fullName>
    </recommendedName>
</protein>
<evidence type="ECO:0000256" key="3">
    <source>
        <dbReference type="ARBA" id="ARBA00007381"/>
    </source>
</evidence>
<dbReference type="GO" id="GO:0034715">
    <property type="term" value="C:pICln-Sm protein complex"/>
    <property type="evidence" value="ECO:0007669"/>
    <property type="project" value="TreeGrafter"/>
</dbReference>
<dbReference type="Proteomes" id="UP000823749">
    <property type="component" value="Chromosome 3"/>
</dbReference>
<dbReference type="PANTHER" id="PTHR21399">
    <property type="entry name" value="CHLORIDE CONDUCTANCE REGULATORY PROTEIN ICLN"/>
    <property type="match status" value="1"/>
</dbReference>
<evidence type="ECO:0000256" key="5">
    <source>
        <dbReference type="ARBA" id="ARBA00022741"/>
    </source>
</evidence>
<dbReference type="GO" id="GO:0000387">
    <property type="term" value="P:spliceosomal snRNP assembly"/>
    <property type="evidence" value="ECO:0007669"/>
    <property type="project" value="TreeGrafter"/>
</dbReference>
<dbReference type="InterPro" id="IPR043129">
    <property type="entry name" value="ATPase_NBD"/>
</dbReference>